<feature type="region of interest" description="Disordered" evidence="6">
    <location>
        <begin position="1"/>
        <end position="20"/>
    </location>
</feature>
<reference evidence="10" key="1">
    <citation type="journal article" date="2019" name="Int. J. Syst. Evol. Microbiol.">
        <title>The Global Catalogue of Microorganisms (GCM) 10K type strain sequencing project: providing services to taxonomists for standard genome sequencing and annotation.</title>
        <authorList>
            <consortium name="The Broad Institute Genomics Platform"/>
            <consortium name="The Broad Institute Genome Sequencing Center for Infectious Disease"/>
            <person name="Wu L."/>
            <person name="Ma J."/>
        </authorList>
    </citation>
    <scope>NUCLEOTIDE SEQUENCE [LARGE SCALE GENOMIC DNA]</scope>
    <source>
        <strain evidence="10">JCM 14736</strain>
    </source>
</reference>
<dbReference type="InterPro" id="IPR016181">
    <property type="entry name" value="Acyl_CoA_acyltransferase"/>
</dbReference>
<feature type="transmembrane region" description="Helical" evidence="7">
    <location>
        <begin position="298"/>
        <end position="320"/>
    </location>
</feature>
<dbReference type="Pfam" id="PF09924">
    <property type="entry name" value="LPG_synthase_C"/>
    <property type="match status" value="1"/>
</dbReference>
<accession>A0ABP4XFX4</accession>
<keyword evidence="4 7" id="KW-1133">Transmembrane helix</keyword>
<dbReference type="Proteomes" id="UP001500851">
    <property type="component" value="Unassembled WGS sequence"/>
</dbReference>
<protein>
    <submittedName>
        <fullName evidence="9">DUF2156 domain-containing protein</fullName>
    </submittedName>
</protein>
<feature type="transmembrane region" description="Helical" evidence="7">
    <location>
        <begin position="210"/>
        <end position="227"/>
    </location>
</feature>
<dbReference type="RefSeq" id="WP_344029137.1">
    <property type="nucleotide sequence ID" value="NZ_BAAAOB010000001.1"/>
</dbReference>
<feature type="transmembrane region" description="Helical" evidence="7">
    <location>
        <begin position="39"/>
        <end position="60"/>
    </location>
</feature>
<dbReference type="InterPro" id="IPR051211">
    <property type="entry name" value="PG_lysyltransferase"/>
</dbReference>
<dbReference type="PANTHER" id="PTHR34697">
    <property type="entry name" value="PHOSPHATIDYLGLYCEROL LYSYLTRANSFERASE"/>
    <property type="match status" value="1"/>
</dbReference>
<evidence type="ECO:0000313" key="9">
    <source>
        <dbReference type="EMBL" id="GAA1780000.1"/>
    </source>
</evidence>
<evidence type="ECO:0000256" key="6">
    <source>
        <dbReference type="SAM" id="MobiDB-lite"/>
    </source>
</evidence>
<feature type="transmembrane region" description="Helical" evidence="7">
    <location>
        <begin position="126"/>
        <end position="146"/>
    </location>
</feature>
<evidence type="ECO:0000313" key="10">
    <source>
        <dbReference type="Proteomes" id="UP001500851"/>
    </source>
</evidence>
<evidence type="ECO:0000256" key="4">
    <source>
        <dbReference type="ARBA" id="ARBA00022989"/>
    </source>
</evidence>
<dbReference type="SUPFAM" id="SSF55729">
    <property type="entry name" value="Acyl-CoA N-acyltransferases (Nat)"/>
    <property type="match status" value="1"/>
</dbReference>
<feature type="transmembrane region" description="Helical" evidence="7">
    <location>
        <begin position="152"/>
        <end position="175"/>
    </location>
</feature>
<sequence>MSEPPAKAAPTEPVEPAERPEPPKAVRALLRALRWLAQFPFTIALVAVMIVIAILTGTHITPLARLPWYHDVATGLPAFKQGHWWTLGTSPWFIAHPLRVIGALPLVVGGVGWAEAKFGSLRALGLFLAGHLVGALGAAGTLALASHNGWPWAAQVSRALDVGPASGAIACLVFAMSTLPSPWRLRARYAVVAWAAIGLLYVGKIVNVEHAIVVGIALLVSGLLPAFRHPAGRPTVREWRLLGFVGLIVIGVVEVFALLIPFNSPLGQNDPVTPTADVIIDLVAIAILANGVRLGLRLAWIATIVFACFNLATAAIATVFLPQALDLGLLDEPGILFTSILPSSVLWLAQLIVMLLGRGAFRVPLLHSRRTFAARTLTRTEALDRLREFGGGNISWMIGWPDNRHIAVGSGVIAYQAHAGVAIALGDPIAPKEQFGIALDEFARSAEHAGFVPCVFSASALSDENRPAGWRSAVIAEDTIVDLPDLAFTGKRWNSVRTSINRAAREGIEFRMCTLADEPWSVLAQVRAISEQWSGDKGLPEMRFTLGTVEEARDPETRVGIAVDAEGSLHGITSWLPVYGPGGQIRGWTLDLMRRRDDGFGPVMEYLIAESAKHFAEAGYEFVSLSGAPLVRPEQEDPGPVDFVLDRLSETLEPLYGFRSLHFFKRKFHPRHEPLYMLYRDEGDLPRIAVALTRAYLPDATLRDLASSAASARS</sequence>
<comment type="subcellular location">
    <subcellularLocation>
        <location evidence="1">Cell membrane</location>
        <topology evidence="1">Multi-pass membrane protein</topology>
    </subcellularLocation>
</comment>
<feature type="domain" description="Phosphatidylglycerol lysyltransferase C-terminal" evidence="8">
    <location>
        <begin position="388"/>
        <end position="679"/>
    </location>
</feature>
<name>A0ABP4XFX4_9MICO</name>
<evidence type="ECO:0000256" key="5">
    <source>
        <dbReference type="ARBA" id="ARBA00023136"/>
    </source>
</evidence>
<comment type="caution">
    <text evidence="9">The sequence shown here is derived from an EMBL/GenBank/DDBJ whole genome shotgun (WGS) entry which is preliminary data.</text>
</comment>
<keyword evidence="3 7" id="KW-0812">Transmembrane</keyword>
<evidence type="ECO:0000256" key="2">
    <source>
        <dbReference type="ARBA" id="ARBA00022475"/>
    </source>
</evidence>
<feature type="transmembrane region" description="Helical" evidence="7">
    <location>
        <begin position="187"/>
        <end position="204"/>
    </location>
</feature>
<dbReference type="InterPro" id="IPR024320">
    <property type="entry name" value="LPG_synthase_C"/>
</dbReference>
<evidence type="ECO:0000259" key="8">
    <source>
        <dbReference type="Pfam" id="PF09924"/>
    </source>
</evidence>
<feature type="compositionally biased region" description="Low complexity" evidence="6">
    <location>
        <begin position="1"/>
        <end position="14"/>
    </location>
</feature>
<keyword evidence="10" id="KW-1185">Reference proteome</keyword>
<gene>
    <name evidence="9" type="ORF">GCM10009768_06080</name>
</gene>
<dbReference type="EMBL" id="BAAAOB010000001">
    <property type="protein sequence ID" value="GAA1780000.1"/>
    <property type="molecule type" value="Genomic_DNA"/>
</dbReference>
<proteinExistence type="predicted"/>
<feature type="transmembrane region" description="Helical" evidence="7">
    <location>
        <begin position="93"/>
        <end position="114"/>
    </location>
</feature>
<evidence type="ECO:0000256" key="7">
    <source>
        <dbReference type="SAM" id="Phobius"/>
    </source>
</evidence>
<keyword evidence="5 7" id="KW-0472">Membrane</keyword>
<keyword evidence="2" id="KW-1003">Cell membrane</keyword>
<evidence type="ECO:0000256" key="3">
    <source>
        <dbReference type="ARBA" id="ARBA00022692"/>
    </source>
</evidence>
<evidence type="ECO:0000256" key="1">
    <source>
        <dbReference type="ARBA" id="ARBA00004651"/>
    </source>
</evidence>
<organism evidence="9 10">
    <name type="scientific">Leucobacter iarius</name>
    <dbReference type="NCBI Taxonomy" id="333963"/>
    <lineage>
        <taxon>Bacteria</taxon>
        <taxon>Bacillati</taxon>
        <taxon>Actinomycetota</taxon>
        <taxon>Actinomycetes</taxon>
        <taxon>Micrococcales</taxon>
        <taxon>Microbacteriaceae</taxon>
        <taxon>Leucobacter</taxon>
    </lineage>
</organism>
<feature type="transmembrane region" description="Helical" evidence="7">
    <location>
        <begin position="239"/>
        <end position="260"/>
    </location>
</feature>
<feature type="transmembrane region" description="Helical" evidence="7">
    <location>
        <begin position="272"/>
        <end position="291"/>
    </location>
</feature>
<feature type="transmembrane region" description="Helical" evidence="7">
    <location>
        <begin position="340"/>
        <end position="361"/>
    </location>
</feature>
<dbReference type="PANTHER" id="PTHR34697:SF2">
    <property type="entry name" value="PHOSPHATIDYLGLYCEROL LYSYLTRANSFERASE"/>
    <property type="match status" value="1"/>
</dbReference>